<evidence type="ECO:0000256" key="2">
    <source>
        <dbReference type="SAM" id="Phobius"/>
    </source>
</evidence>
<keyword evidence="8" id="KW-1185">Reference proteome</keyword>
<organism evidence="5 7">
    <name type="scientific">Halodesulfurarchaeum formicicum</name>
    <dbReference type="NCBI Taxonomy" id="1873524"/>
    <lineage>
        <taxon>Archaea</taxon>
        <taxon>Methanobacteriati</taxon>
        <taxon>Methanobacteriota</taxon>
        <taxon>Stenosarchaea group</taxon>
        <taxon>Halobacteria</taxon>
        <taxon>Halobacteriales</taxon>
        <taxon>Halobacteriaceae</taxon>
        <taxon>Halodesulfurarchaeum</taxon>
    </lineage>
</organism>
<dbReference type="EMBL" id="CP016804">
    <property type="protein sequence ID" value="APE95925.1"/>
    <property type="molecule type" value="Genomic_DNA"/>
</dbReference>
<dbReference type="Pfam" id="PF23600">
    <property type="entry name" value="CdpA_N"/>
    <property type="match status" value="1"/>
</dbReference>
<accession>A0A1D8S5F3</accession>
<feature type="domain" description="Cell division protein A N-terminal" evidence="3">
    <location>
        <begin position="3"/>
        <end position="153"/>
    </location>
</feature>
<dbReference type="InterPro" id="IPR055563">
    <property type="entry name" value="CdpA_N"/>
</dbReference>
<feature type="transmembrane region" description="Helical" evidence="2">
    <location>
        <begin position="59"/>
        <end position="81"/>
    </location>
</feature>
<dbReference type="GeneID" id="30418010"/>
<gene>
    <name evidence="6" type="ORF">HSR6_1482</name>
    <name evidence="5" type="ORF">HTSR_1410</name>
</gene>
<evidence type="ECO:0000313" key="7">
    <source>
        <dbReference type="Proteomes" id="UP000185608"/>
    </source>
</evidence>
<feature type="transmembrane region" description="Helical" evidence="2">
    <location>
        <begin position="20"/>
        <end position="47"/>
    </location>
</feature>
<feature type="region of interest" description="Disordered" evidence="1">
    <location>
        <begin position="198"/>
        <end position="250"/>
    </location>
</feature>
<dbReference type="KEGG" id="hhsr:HSR6_1482"/>
<dbReference type="PATRIC" id="fig|1855411.3.peg.1411"/>
<dbReference type="OrthoDB" id="235883at2157"/>
<dbReference type="RefSeq" id="WP_070365268.1">
    <property type="nucleotide sequence ID" value="NZ_CP016070.1"/>
</dbReference>
<evidence type="ECO:0000256" key="1">
    <source>
        <dbReference type="SAM" id="MobiDB-lite"/>
    </source>
</evidence>
<feature type="compositionally biased region" description="Polar residues" evidence="1">
    <location>
        <begin position="202"/>
        <end position="214"/>
    </location>
</feature>
<evidence type="ECO:0000313" key="8">
    <source>
        <dbReference type="Proteomes" id="UP000186165"/>
    </source>
</evidence>
<keyword evidence="2" id="KW-0812">Transmembrane</keyword>
<reference evidence="5 7" key="1">
    <citation type="submission" date="2016-06" db="EMBL/GenBank/DDBJ databases">
        <title>Discovery of anaerobic lithoheterotrophic haloarchaeon capable of sulfur respiration by hydrogen and formate.</title>
        <authorList>
            <person name="Sorokin D.Y."/>
            <person name="Kublanov I.V."/>
            <person name="Roman P."/>
            <person name="Sinninghe Damste J.S."/>
            <person name="Golyshin P.N."/>
            <person name="Rojo D."/>
            <person name="Ciordia S."/>
            <person name="Mena Md.C."/>
            <person name="Ferrer M."/>
            <person name="Smedile F."/>
            <person name="Messina E."/>
            <person name="La Cono V."/>
            <person name="Yakimov M.M."/>
        </authorList>
    </citation>
    <scope>NUCLEOTIDE SEQUENCE [LARGE SCALE GENOMIC DNA]</scope>
    <source>
        <strain evidence="5 7">HTSR1</strain>
    </source>
</reference>
<protein>
    <submittedName>
        <fullName evidence="5">Uncharacterized protein</fullName>
    </submittedName>
</protein>
<accession>A0A1J1ADF5</accession>
<evidence type="ECO:0000259" key="3">
    <source>
        <dbReference type="Pfam" id="PF23600"/>
    </source>
</evidence>
<keyword evidence="2" id="KW-0472">Membrane</keyword>
<reference evidence="8" key="2">
    <citation type="submission" date="2016-08" db="EMBL/GenBank/DDBJ databases">
        <title>Discovery of first anaerobic lithoheterotrophic haloarchae widely represented in hypersaline habitats.</title>
        <authorList>
            <person name="Sorokin D.Y."/>
            <person name="Kublanov I.V."/>
            <person name="Roman P."/>
            <person name="Sinninghe Damste J.S."/>
            <person name="Golyshin P.N."/>
            <person name="Rojo D."/>
            <person name="Ciordia S."/>
            <person name="Mena Md.C."/>
            <person name="Ferrer M."/>
            <person name="Smedile F."/>
            <person name="Messina E."/>
            <person name="La Cono V."/>
            <person name="Yakimov M.M."/>
        </authorList>
    </citation>
    <scope>NUCLEOTIDE SEQUENCE [LARGE SCALE GENOMIC DNA]</scope>
    <source>
        <strain evidence="8">HSR6</strain>
    </source>
</reference>
<proteinExistence type="predicted"/>
<dbReference type="Proteomes" id="UP000186165">
    <property type="component" value="Chromosome"/>
</dbReference>
<evidence type="ECO:0000313" key="5">
    <source>
        <dbReference type="EMBL" id="AOW80586.1"/>
    </source>
</evidence>
<feature type="transmembrane region" description="Helical" evidence="2">
    <location>
        <begin position="119"/>
        <end position="141"/>
    </location>
</feature>
<dbReference type="InterPro" id="IPR055564">
    <property type="entry name" value="CdpA_C"/>
</dbReference>
<dbReference type="EMBL" id="CP016070">
    <property type="protein sequence ID" value="AOW80586.1"/>
    <property type="molecule type" value="Genomic_DNA"/>
</dbReference>
<name>A0A1D8S5F3_9EURY</name>
<dbReference type="AlphaFoldDB" id="A0A1D8S5F3"/>
<dbReference type="Pfam" id="PF23601">
    <property type="entry name" value="CdpA_C"/>
    <property type="match status" value="1"/>
</dbReference>
<reference evidence="6" key="3">
    <citation type="journal article" date="2017" name="ISME J.">
        <title>Discovery of anaerobic lithoheterotrophic haloarchaea, ubiquitous in hypersaline habitats.</title>
        <authorList>
            <person name="Sorokin D.Y."/>
            <person name="Messina E."/>
            <person name="Smedile F."/>
            <person name="Roman P."/>
            <person name="Damste J.S.S."/>
            <person name="Ciordia S."/>
            <person name="Mena M.C."/>
            <person name="Ferrer M."/>
            <person name="Golyshin P.N."/>
            <person name="Kublanov I.V."/>
            <person name="Samarov N.I."/>
            <person name="Toshchakov S.V."/>
            <person name="La Cono V."/>
            <person name="Yakimov M.M."/>
        </authorList>
    </citation>
    <scope>NUCLEOTIDE SEQUENCE</scope>
    <source>
        <strain evidence="6">HSR6</strain>
    </source>
</reference>
<evidence type="ECO:0000313" key="6">
    <source>
        <dbReference type="EMBL" id="APE95925.1"/>
    </source>
</evidence>
<dbReference type="Proteomes" id="UP000185608">
    <property type="component" value="Chromosome"/>
</dbReference>
<keyword evidence="2" id="KW-1133">Transmembrane helix</keyword>
<evidence type="ECO:0000259" key="4">
    <source>
        <dbReference type="Pfam" id="PF23601"/>
    </source>
</evidence>
<feature type="domain" description="Cell division protein A C-terminal" evidence="4">
    <location>
        <begin position="251"/>
        <end position="292"/>
    </location>
</feature>
<dbReference type="KEGG" id="halh:HTSR_1410"/>
<sequence length="294" mass="30434">MPSLGETYERRVGVASRKQVLLGTGLFVAGAALLVAAILIGGTGLLVENGFGVLESREIAGILGGVGIPAVFLGVTIVLPATRFHKTAAGLGAALALVGVALFRHAYPENWYASPGVPSTLVLALLLVYFAGILVSFWTLFTAVATFKTRNDPGGTVSLSVDNPGATVRAVEAVQTEFQNAGKAISSGLGGIGTFGDETETTDLGPQPHQQAGSVSDGGVSADAEIVEPGAEPTTQVDDGEVMDEPGTGPDQYCGNCTHFEYTERDGDMHPYCGLSEEPMDDMAACQWWQGNAS</sequence>
<feature type="transmembrane region" description="Helical" evidence="2">
    <location>
        <begin position="88"/>
        <end position="107"/>
    </location>
</feature>